<dbReference type="InterPro" id="IPR010982">
    <property type="entry name" value="Lambda_DNA-bd_dom_sf"/>
</dbReference>
<dbReference type="Proteomes" id="UP001499895">
    <property type="component" value="Unassembled WGS sequence"/>
</dbReference>
<evidence type="ECO:0000256" key="1">
    <source>
        <dbReference type="SAM" id="MobiDB-lite"/>
    </source>
</evidence>
<feature type="region of interest" description="Disordered" evidence="1">
    <location>
        <begin position="77"/>
        <end position="96"/>
    </location>
</feature>
<accession>A0ABN0ZNU8</accession>
<evidence type="ECO:0008006" key="4">
    <source>
        <dbReference type="Google" id="ProtNLM"/>
    </source>
</evidence>
<reference evidence="2 3" key="1">
    <citation type="journal article" date="2019" name="Int. J. Syst. Evol. Microbiol.">
        <title>The Global Catalogue of Microorganisms (GCM) 10K type strain sequencing project: providing services to taxonomists for standard genome sequencing and annotation.</title>
        <authorList>
            <consortium name="The Broad Institute Genomics Platform"/>
            <consortium name="The Broad Institute Genome Sequencing Center for Infectious Disease"/>
            <person name="Wu L."/>
            <person name="Ma J."/>
        </authorList>
    </citation>
    <scope>NUCLEOTIDE SEQUENCE [LARGE SCALE GENOMIC DNA]</scope>
    <source>
        <strain evidence="2 3">JCM 10649</strain>
    </source>
</reference>
<proteinExistence type="predicted"/>
<organism evidence="2 3">
    <name type="scientific">Streptomyces stramineus</name>
    <dbReference type="NCBI Taxonomy" id="173861"/>
    <lineage>
        <taxon>Bacteria</taxon>
        <taxon>Bacillati</taxon>
        <taxon>Actinomycetota</taxon>
        <taxon>Actinomycetes</taxon>
        <taxon>Kitasatosporales</taxon>
        <taxon>Streptomycetaceae</taxon>
        <taxon>Streptomyces</taxon>
    </lineage>
</organism>
<name>A0ABN0ZNU8_9ACTN</name>
<evidence type="ECO:0000313" key="3">
    <source>
        <dbReference type="Proteomes" id="UP001499895"/>
    </source>
</evidence>
<protein>
    <recommendedName>
        <fullName evidence="4">HTH cro/C1-type domain-containing protein</fullName>
    </recommendedName>
</protein>
<comment type="caution">
    <text evidence="2">The sequence shown here is derived from an EMBL/GenBank/DDBJ whole genome shotgun (WGS) entry which is preliminary data.</text>
</comment>
<dbReference type="EMBL" id="BAAAHB010000011">
    <property type="protein sequence ID" value="GAA0453740.1"/>
    <property type="molecule type" value="Genomic_DNA"/>
</dbReference>
<gene>
    <name evidence="2" type="ORF">GCM10009544_15630</name>
</gene>
<feature type="compositionally biased region" description="Basic and acidic residues" evidence="1">
    <location>
        <begin position="84"/>
        <end position="96"/>
    </location>
</feature>
<sequence>MRYTLRDRNILQWVMQHPGRGAPYTVRSLAEAIGLTHHSLVGHLLSGRTRDCDLETAHAIAGAVGVAVLVLFAPPASPETNVVDTDRNLSAEGERP</sequence>
<evidence type="ECO:0000313" key="2">
    <source>
        <dbReference type="EMBL" id="GAA0453740.1"/>
    </source>
</evidence>
<keyword evidence="3" id="KW-1185">Reference proteome</keyword>
<dbReference type="Gene3D" id="1.10.260.40">
    <property type="entry name" value="lambda repressor-like DNA-binding domains"/>
    <property type="match status" value="1"/>
</dbReference>